<keyword evidence="3" id="KW-1185">Reference proteome</keyword>
<gene>
    <name evidence="2" type="ORF">AOQ84DRAFT_228750</name>
</gene>
<evidence type="ECO:0000313" key="2">
    <source>
        <dbReference type="EMBL" id="OCL11812.1"/>
    </source>
</evidence>
<dbReference type="Proteomes" id="UP000250140">
    <property type="component" value="Unassembled WGS sequence"/>
</dbReference>
<proteinExistence type="predicted"/>
<feature type="region of interest" description="Disordered" evidence="1">
    <location>
        <begin position="1"/>
        <end position="31"/>
    </location>
</feature>
<evidence type="ECO:0000256" key="1">
    <source>
        <dbReference type="SAM" id="MobiDB-lite"/>
    </source>
</evidence>
<sequence>MQDDIEQRNTIKAMDKIYKKPNSEDDPPTPWAKRGWTFQEDIPSKKRIIFVHDRVLYRRAQGMSTELRLRKIEEKYQPLAEVKHDLFSTYTHLVSKYTPRDFTCEGDVLITFAGMVADLKQHHNLDFCWGLPSRKISEALLWKNMSSSVPLKRRLMPSPDGGAPFPGWSWAGWLGTVGYKYNFPDASQPPAHRSRLHASPRPITWPWQDQGDQDTKQDIFKTGILEFQ</sequence>
<accession>A0A8E2F763</accession>
<organism evidence="2 3">
    <name type="scientific">Glonium stellatum</name>
    <dbReference type="NCBI Taxonomy" id="574774"/>
    <lineage>
        <taxon>Eukaryota</taxon>
        <taxon>Fungi</taxon>
        <taxon>Dikarya</taxon>
        <taxon>Ascomycota</taxon>
        <taxon>Pezizomycotina</taxon>
        <taxon>Dothideomycetes</taxon>
        <taxon>Pleosporomycetidae</taxon>
        <taxon>Gloniales</taxon>
        <taxon>Gloniaceae</taxon>
        <taxon>Glonium</taxon>
    </lineage>
</organism>
<dbReference type="PANTHER" id="PTHR33112:SF12">
    <property type="entry name" value="HETEROKARYON INCOMPATIBILITY DOMAIN-CONTAINING PROTEIN"/>
    <property type="match status" value="1"/>
</dbReference>
<protein>
    <submittedName>
        <fullName evidence="2">Uncharacterized protein</fullName>
    </submittedName>
</protein>
<reference evidence="2 3" key="1">
    <citation type="journal article" date="2016" name="Nat. Commun.">
        <title>Ectomycorrhizal ecology is imprinted in the genome of the dominant symbiotic fungus Cenococcum geophilum.</title>
        <authorList>
            <consortium name="DOE Joint Genome Institute"/>
            <person name="Peter M."/>
            <person name="Kohler A."/>
            <person name="Ohm R.A."/>
            <person name="Kuo A."/>
            <person name="Krutzmann J."/>
            <person name="Morin E."/>
            <person name="Arend M."/>
            <person name="Barry K.W."/>
            <person name="Binder M."/>
            <person name="Choi C."/>
            <person name="Clum A."/>
            <person name="Copeland A."/>
            <person name="Grisel N."/>
            <person name="Haridas S."/>
            <person name="Kipfer T."/>
            <person name="LaButti K."/>
            <person name="Lindquist E."/>
            <person name="Lipzen A."/>
            <person name="Maire R."/>
            <person name="Meier B."/>
            <person name="Mihaltcheva S."/>
            <person name="Molinier V."/>
            <person name="Murat C."/>
            <person name="Poggeler S."/>
            <person name="Quandt C.A."/>
            <person name="Sperisen C."/>
            <person name="Tritt A."/>
            <person name="Tisserant E."/>
            <person name="Crous P.W."/>
            <person name="Henrissat B."/>
            <person name="Nehls U."/>
            <person name="Egli S."/>
            <person name="Spatafora J.W."/>
            <person name="Grigoriev I.V."/>
            <person name="Martin F.M."/>
        </authorList>
    </citation>
    <scope>NUCLEOTIDE SEQUENCE [LARGE SCALE GENOMIC DNA]</scope>
    <source>
        <strain evidence="2 3">CBS 207.34</strain>
    </source>
</reference>
<evidence type="ECO:0000313" key="3">
    <source>
        <dbReference type="Proteomes" id="UP000250140"/>
    </source>
</evidence>
<dbReference type="PANTHER" id="PTHR33112">
    <property type="entry name" value="DOMAIN PROTEIN, PUTATIVE-RELATED"/>
    <property type="match status" value="1"/>
</dbReference>
<dbReference type="AlphaFoldDB" id="A0A8E2F763"/>
<dbReference type="OrthoDB" id="5135333at2759"/>
<feature type="non-terminal residue" evidence="2">
    <location>
        <position position="1"/>
    </location>
</feature>
<name>A0A8E2F763_9PEZI</name>
<feature type="compositionally biased region" description="Basic and acidic residues" evidence="1">
    <location>
        <begin position="1"/>
        <end position="23"/>
    </location>
</feature>
<dbReference type="EMBL" id="KV748985">
    <property type="protein sequence ID" value="OCL11812.1"/>
    <property type="molecule type" value="Genomic_DNA"/>
</dbReference>